<comment type="caution">
    <text evidence="10">The sequence shown here is derived from an EMBL/GenBank/DDBJ whole genome shotgun (WGS) entry which is preliminary data.</text>
</comment>
<dbReference type="AlphaFoldDB" id="A0A327Z1E8"/>
<keyword evidence="3 8" id="KW-0812">Transmembrane</keyword>
<feature type="transmembrane region" description="Helical" evidence="8">
    <location>
        <begin position="63"/>
        <end position="84"/>
    </location>
</feature>
<evidence type="ECO:0000256" key="3">
    <source>
        <dbReference type="ARBA" id="ARBA00022692"/>
    </source>
</evidence>
<dbReference type="GO" id="GO:0005886">
    <property type="term" value="C:plasma membrane"/>
    <property type="evidence" value="ECO:0007669"/>
    <property type="project" value="UniProtKB-SubCell"/>
</dbReference>
<evidence type="ECO:0000256" key="4">
    <source>
        <dbReference type="ARBA" id="ARBA00022741"/>
    </source>
</evidence>
<sequence>MNAHRVRAQSGSDHDLTIGLHTITETNQSIRYADAKAGALAALQALAVSVLAARAVHIVSRQALVLLFCFCLTTVLLSITLLAMTQMPRIRRLGGPSGPNRISFPSLALMSADEVLCTRSSDRQIADVWQQAARLSEIAVEKYRWLRRAMFSSLVTMTSTLLWLALSAWAG</sequence>
<name>A0A327Z1E8_9ACTN</name>
<keyword evidence="5 8" id="KW-1133">Transmembrane helix</keyword>
<accession>A0A327Z1E8</accession>
<dbReference type="GO" id="GO:0000166">
    <property type="term" value="F:nucleotide binding"/>
    <property type="evidence" value="ECO:0007669"/>
    <property type="project" value="UniProtKB-KW"/>
</dbReference>
<keyword evidence="11" id="KW-1185">Reference proteome</keyword>
<feature type="domain" description="Pycsar effector protein" evidence="9">
    <location>
        <begin position="21"/>
        <end position="167"/>
    </location>
</feature>
<reference evidence="10 11" key="1">
    <citation type="submission" date="2018-06" db="EMBL/GenBank/DDBJ databases">
        <title>Genomic Encyclopedia of Type Strains, Phase III (KMG-III): the genomes of soil and plant-associated and newly described type strains.</title>
        <authorList>
            <person name="Whitman W."/>
        </authorList>
    </citation>
    <scope>NUCLEOTIDE SEQUENCE [LARGE SCALE GENOMIC DNA]</scope>
    <source>
        <strain evidence="10 11">CGMCC 4.7090</strain>
    </source>
</reference>
<evidence type="ECO:0000313" key="10">
    <source>
        <dbReference type="EMBL" id="RAK27489.1"/>
    </source>
</evidence>
<evidence type="ECO:0000313" key="11">
    <source>
        <dbReference type="Proteomes" id="UP000249341"/>
    </source>
</evidence>
<dbReference type="InterPro" id="IPR043760">
    <property type="entry name" value="PycTM_dom"/>
</dbReference>
<evidence type="ECO:0000256" key="2">
    <source>
        <dbReference type="ARBA" id="ARBA00022475"/>
    </source>
</evidence>
<evidence type="ECO:0000256" key="8">
    <source>
        <dbReference type="SAM" id="Phobius"/>
    </source>
</evidence>
<feature type="transmembrane region" description="Helical" evidence="8">
    <location>
        <begin position="149"/>
        <end position="170"/>
    </location>
</feature>
<dbReference type="EMBL" id="QLMJ01000023">
    <property type="protein sequence ID" value="RAK27489.1"/>
    <property type="molecule type" value="Genomic_DNA"/>
</dbReference>
<protein>
    <recommendedName>
        <fullName evidence="9">Pycsar effector protein domain-containing protein</fullName>
    </recommendedName>
</protein>
<dbReference type="GO" id="GO:0051607">
    <property type="term" value="P:defense response to virus"/>
    <property type="evidence" value="ECO:0007669"/>
    <property type="project" value="UniProtKB-KW"/>
</dbReference>
<evidence type="ECO:0000259" key="9">
    <source>
        <dbReference type="Pfam" id="PF18967"/>
    </source>
</evidence>
<evidence type="ECO:0000256" key="5">
    <source>
        <dbReference type="ARBA" id="ARBA00022989"/>
    </source>
</evidence>
<gene>
    <name evidence="10" type="ORF">B0I29_123123</name>
</gene>
<dbReference type="RefSeq" id="WP_111654015.1">
    <property type="nucleotide sequence ID" value="NZ_JACHWI010000003.1"/>
</dbReference>
<dbReference type="Pfam" id="PF18967">
    <property type="entry name" value="PycTM"/>
    <property type="match status" value="1"/>
</dbReference>
<feature type="transmembrane region" description="Helical" evidence="8">
    <location>
        <begin position="37"/>
        <end position="57"/>
    </location>
</feature>
<evidence type="ECO:0000256" key="1">
    <source>
        <dbReference type="ARBA" id="ARBA00004236"/>
    </source>
</evidence>
<keyword evidence="7 8" id="KW-0472">Membrane</keyword>
<evidence type="ECO:0000256" key="6">
    <source>
        <dbReference type="ARBA" id="ARBA00023118"/>
    </source>
</evidence>
<dbReference type="Proteomes" id="UP000249341">
    <property type="component" value="Unassembled WGS sequence"/>
</dbReference>
<comment type="subcellular location">
    <subcellularLocation>
        <location evidence="1">Cell membrane</location>
    </subcellularLocation>
</comment>
<organism evidence="10 11">
    <name type="scientific">Actinoplanes lutulentus</name>
    <dbReference type="NCBI Taxonomy" id="1287878"/>
    <lineage>
        <taxon>Bacteria</taxon>
        <taxon>Bacillati</taxon>
        <taxon>Actinomycetota</taxon>
        <taxon>Actinomycetes</taxon>
        <taxon>Micromonosporales</taxon>
        <taxon>Micromonosporaceae</taxon>
        <taxon>Actinoplanes</taxon>
    </lineage>
</organism>
<keyword evidence="6" id="KW-0051">Antiviral defense</keyword>
<keyword evidence="4" id="KW-0547">Nucleotide-binding</keyword>
<proteinExistence type="predicted"/>
<keyword evidence="2" id="KW-1003">Cell membrane</keyword>
<evidence type="ECO:0000256" key="7">
    <source>
        <dbReference type="ARBA" id="ARBA00023136"/>
    </source>
</evidence>